<feature type="transmembrane region" description="Helical" evidence="5">
    <location>
        <begin position="20"/>
        <end position="37"/>
    </location>
</feature>
<feature type="transmembrane region" description="Helical" evidence="5">
    <location>
        <begin position="344"/>
        <end position="361"/>
    </location>
</feature>
<keyword evidence="3 5" id="KW-1133">Transmembrane helix</keyword>
<comment type="subcellular location">
    <subcellularLocation>
        <location evidence="1">Membrane</location>
        <topology evidence="1">Multi-pass membrane protein</topology>
    </subcellularLocation>
</comment>
<dbReference type="RefSeq" id="WP_002847320.1">
    <property type="nucleotide sequence ID" value="NZ_ADKM02000024.1"/>
</dbReference>
<keyword evidence="2 5" id="KW-0812">Transmembrane</keyword>
<dbReference type="Pfam" id="PF04932">
    <property type="entry name" value="Wzy_C"/>
    <property type="match status" value="1"/>
</dbReference>
<sequence length="399" mass="44912">MKVELSDRSYGFTKIQKKDWILIVGLCLAPMTGLRIWKVGPGEILCLLWGMKNLLTFFSSRSDISKFFIFFILSLGAGSFWGYMIAPNELRISDLITWLYLGVITILVYEGLKKNNLPYNEKILFLFAQAAVIWYLFLYVYSKLISRIFFGAPLWYGGIRFSGGGTNPHQIAVLLCSLCAIFLRELFRTRNKITCILGIAISLFLLIQTQSSTGLLAVVVSYVFFAFYSIGHFAPGRQKNIYSILICFMLLILIIGYGTFSSLLINWIADDSNGIGRIEIFKTFSIAFGKSPLFGLGPGIHGRNGTIEFHNTYLEVLAATGIIGGFIFFKYSILLFKKVFKADWMLLPILVSIYAYGLAGFAMRRLVYWGIVAFISVISEQMILSLSEDESQSINIVGE</sequence>
<feature type="transmembrane region" description="Helical" evidence="5">
    <location>
        <begin position="124"/>
        <end position="149"/>
    </location>
</feature>
<dbReference type="InterPro" id="IPR007016">
    <property type="entry name" value="O-antigen_ligase-rel_domated"/>
</dbReference>
<dbReference type="GO" id="GO:0016020">
    <property type="term" value="C:membrane"/>
    <property type="evidence" value="ECO:0007669"/>
    <property type="project" value="UniProtKB-SubCell"/>
</dbReference>
<reference evidence="7 8" key="1">
    <citation type="submission" date="2011-02" db="EMBL/GenBank/DDBJ databases">
        <authorList>
            <person name="Nelson K.E."/>
            <person name="Sutton G."/>
            <person name="Torralba M."/>
            <person name="Durkin S."/>
            <person name="Harkins D."/>
            <person name="Montgomery R."/>
            <person name="Ziemer C."/>
            <person name="Klaassens E."/>
            <person name="Ocuiv P."/>
            <person name="Morrison M."/>
        </authorList>
    </citation>
    <scope>NUCLEOTIDE SEQUENCE [LARGE SCALE GENOMIC DNA]</scope>
    <source>
        <strain evidence="7 8">8</strain>
    </source>
</reference>
<proteinExistence type="predicted"/>
<keyword evidence="8" id="KW-1185">Reference proteome</keyword>
<dbReference type="STRING" id="246199.CUS_5330"/>
<dbReference type="PANTHER" id="PTHR37422:SF13">
    <property type="entry name" value="LIPOPOLYSACCHARIDE BIOSYNTHESIS PROTEIN PA4999-RELATED"/>
    <property type="match status" value="1"/>
</dbReference>
<evidence type="ECO:0000256" key="3">
    <source>
        <dbReference type="ARBA" id="ARBA00022989"/>
    </source>
</evidence>
<feature type="transmembrane region" description="Helical" evidence="5">
    <location>
        <begin position="215"/>
        <end position="234"/>
    </location>
</feature>
<keyword evidence="4 5" id="KW-0472">Membrane</keyword>
<feature type="transmembrane region" description="Helical" evidence="5">
    <location>
        <begin position="169"/>
        <end position="186"/>
    </location>
</feature>
<feature type="transmembrane region" description="Helical" evidence="5">
    <location>
        <begin position="313"/>
        <end position="332"/>
    </location>
</feature>
<dbReference type="PANTHER" id="PTHR37422">
    <property type="entry name" value="TEICHURONIC ACID BIOSYNTHESIS PROTEIN TUAE"/>
    <property type="match status" value="1"/>
</dbReference>
<evidence type="ECO:0000313" key="7">
    <source>
        <dbReference type="EMBL" id="EGC04424.1"/>
    </source>
</evidence>
<evidence type="ECO:0000256" key="5">
    <source>
        <dbReference type="SAM" id="Phobius"/>
    </source>
</evidence>
<name>E9S8J1_RUMAL</name>
<organism evidence="7 8">
    <name type="scientific">Ruminococcus albus 8</name>
    <dbReference type="NCBI Taxonomy" id="246199"/>
    <lineage>
        <taxon>Bacteria</taxon>
        <taxon>Bacillati</taxon>
        <taxon>Bacillota</taxon>
        <taxon>Clostridia</taxon>
        <taxon>Eubacteriales</taxon>
        <taxon>Oscillospiraceae</taxon>
        <taxon>Ruminococcus</taxon>
    </lineage>
</organism>
<accession>E9S8J1</accession>
<evidence type="ECO:0000313" key="8">
    <source>
        <dbReference type="Proteomes" id="UP000004259"/>
    </source>
</evidence>
<feature type="domain" description="O-antigen ligase-related" evidence="6">
    <location>
        <begin position="198"/>
        <end position="329"/>
    </location>
</feature>
<comment type="caution">
    <text evidence="7">The sequence shown here is derived from an EMBL/GenBank/DDBJ whole genome shotgun (WGS) entry which is preliminary data.</text>
</comment>
<evidence type="ECO:0000259" key="6">
    <source>
        <dbReference type="Pfam" id="PF04932"/>
    </source>
</evidence>
<protein>
    <submittedName>
        <fullName evidence="7">O-antigen polymerase</fullName>
    </submittedName>
</protein>
<dbReference type="AlphaFoldDB" id="E9S8J1"/>
<evidence type="ECO:0000256" key="4">
    <source>
        <dbReference type="ARBA" id="ARBA00023136"/>
    </source>
</evidence>
<feature type="transmembrane region" description="Helical" evidence="5">
    <location>
        <begin position="67"/>
        <end position="86"/>
    </location>
</feature>
<dbReference type="Proteomes" id="UP000004259">
    <property type="component" value="Unassembled WGS sequence"/>
</dbReference>
<evidence type="ECO:0000256" key="2">
    <source>
        <dbReference type="ARBA" id="ARBA00022692"/>
    </source>
</evidence>
<dbReference type="eggNOG" id="ENOG5032JU9">
    <property type="taxonomic scope" value="Bacteria"/>
</dbReference>
<dbReference type="EMBL" id="ADKM02000024">
    <property type="protein sequence ID" value="EGC04424.1"/>
    <property type="molecule type" value="Genomic_DNA"/>
</dbReference>
<gene>
    <name evidence="7" type="ORF">CUS_5330</name>
</gene>
<dbReference type="InterPro" id="IPR051533">
    <property type="entry name" value="WaaL-like"/>
</dbReference>
<evidence type="ECO:0000256" key="1">
    <source>
        <dbReference type="ARBA" id="ARBA00004141"/>
    </source>
</evidence>
<dbReference type="OrthoDB" id="9806320at2"/>
<feature type="transmembrane region" description="Helical" evidence="5">
    <location>
        <begin position="193"/>
        <end position="209"/>
    </location>
</feature>
<feature type="transmembrane region" description="Helical" evidence="5">
    <location>
        <begin position="241"/>
        <end position="269"/>
    </location>
</feature>
<feature type="transmembrane region" description="Helical" evidence="5">
    <location>
        <begin position="92"/>
        <end position="112"/>
    </location>
</feature>